<dbReference type="AlphaFoldDB" id="A0A2P5VTJ8"/>
<protein>
    <submittedName>
        <fullName evidence="1">Uncharacterized protein</fullName>
    </submittedName>
</protein>
<reference evidence="1 2" key="1">
    <citation type="submission" date="2015-01" db="EMBL/GenBank/DDBJ databases">
        <title>Genome of allotetraploid Gossypium barbadense reveals genomic plasticity and fiber elongation in cotton evolution.</title>
        <authorList>
            <person name="Chen X."/>
            <person name="Liu X."/>
            <person name="Zhao B."/>
            <person name="Zheng H."/>
            <person name="Hu Y."/>
            <person name="Lu G."/>
            <person name="Yang C."/>
            <person name="Chen J."/>
            <person name="Shan C."/>
            <person name="Zhang L."/>
            <person name="Zhou Y."/>
            <person name="Wang L."/>
            <person name="Guo W."/>
            <person name="Bai Y."/>
            <person name="Ruan J."/>
            <person name="Shangguan X."/>
            <person name="Mao Y."/>
            <person name="Jiang J."/>
            <person name="Zhu Y."/>
            <person name="Lei J."/>
            <person name="Kang H."/>
            <person name="Chen S."/>
            <person name="He X."/>
            <person name="Wang R."/>
            <person name="Wang Y."/>
            <person name="Chen J."/>
            <person name="Wang L."/>
            <person name="Yu S."/>
            <person name="Wang B."/>
            <person name="Wei J."/>
            <person name="Song S."/>
            <person name="Lu X."/>
            <person name="Gao Z."/>
            <person name="Gu W."/>
            <person name="Deng X."/>
            <person name="Ma D."/>
            <person name="Wang S."/>
            <person name="Liang W."/>
            <person name="Fang L."/>
            <person name="Cai C."/>
            <person name="Zhu X."/>
            <person name="Zhou B."/>
            <person name="Zhang Y."/>
            <person name="Chen Z."/>
            <person name="Xu S."/>
            <person name="Zhu R."/>
            <person name="Wang S."/>
            <person name="Zhang T."/>
            <person name="Zhao G."/>
        </authorList>
    </citation>
    <scope>NUCLEOTIDE SEQUENCE [LARGE SCALE GENOMIC DNA]</scope>
    <source>
        <strain evidence="2">cv. Xinhai21</strain>
        <tissue evidence="1">Leaf</tissue>
    </source>
</reference>
<evidence type="ECO:0000313" key="1">
    <source>
        <dbReference type="EMBL" id="PPR82171.1"/>
    </source>
</evidence>
<organism evidence="1 2">
    <name type="scientific">Gossypium barbadense</name>
    <name type="common">Sea Island cotton</name>
    <name type="synonym">Hibiscus barbadensis</name>
    <dbReference type="NCBI Taxonomy" id="3634"/>
    <lineage>
        <taxon>Eukaryota</taxon>
        <taxon>Viridiplantae</taxon>
        <taxon>Streptophyta</taxon>
        <taxon>Embryophyta</taxon>
        <taxon>Tracheophyta</taxon>
        <taxon>Spermatophyta</taxon>
        <taxon>Magnoliopsida</taxon>
        <taxon>eudicotyledons</taxon>
        <taxon>Gunneridae</taxon>
        <taxon>Pentapetalae</taxon>
        <taxon>rosids</taxon>
        <taxon>malvids</taxon>
        <taxon>Malvales</taxon>
        <taxon>Malvaceae</taxon>
        <taxon>Malvoideae</taxon>
        <taxon>Gossypium</taxon>
    </lineage>
</organism>
<evidence type="ECO:0000313" key="2">
    <source>
        <dbReference type="Proteomes" id="UP000239757"/>
    </source>
</evidence>
<proteinExistence type="predicted"/>
<gene>
    <name evidence="1" type="ORF">GOBAR_AA38543</name>
</gene>
<dbReference type="Proteomes" id="UP000239757">
    <property type="component" value="Unassembled WGS sequence"/>
</dbReference>
<dbReference type="EMBL" id="KZ670968">
    <property type="protein sequence ID" value="PPR82171.1"/>
    <property type="molecule type" value="Genomic_DNA"/>
</dbReference>
<name>A0A2P5VTJ8_GOSBA</name>
<sequence length="69" mass="7504">MTELLNSFKGNSFSTFSLLRCGSNRIPKDPSAFGPEKHTKVGVSWAYGGRTWERRRGGGVVPGSGSNSW</sequence>
<accession>A0A2P5VTJ8</accession>